<keyword evidence="1" id="KW-0732">Signal</keyword>
<sequence>MVGTQALLLTAYALSLAALGAASTLKEDDYDIDILYQQVPNEDPILYFTVRTCKFVTCCSSSCTISHFIKICNSPRVAG</sequence>
<accession>A0A7J7J9S7</accession>
<protein>
    <submittedName>
        <fullName evidence="2">Uncharacterized protein</fullName>
    </submittedName>
</protein>
<gene>
    <name evidence="2" type="ORF">EB796_018711</name>
</gene>
<evidence type="ECO:0000313" key="2">
    <source>
        <dbReference type="EMBL" id="KAF6022980.1"/>
    </source>
</evidence>
<proteinExistence type="predicted"/>
<dbReference type="EMBL" id="VXIV02002778">
    <property type="protein sequence ID" value="KAF6022980.1"/>
    <property type="molecule type" value="Genomic_DNA"/>
</dbReference>
<feature type="chain" id="PRO_5029472028" evidence="1">
    <location>
        <begin position="23"/>
        <end position="79"/>
    </location>
</feature>
<evidence type="ECO:0000256" key="1">
    <source>
        <dbReference type="SAM" id="SignalP"/>
    </source>
</evidence>
<keyword evidence="3" id="KW-1185">Reference proteome</keyword>
<dbReference type="Proteomes" id="UP000593567">
    <property type="component" value="Unassembled WGS sequence"/>
</dbReference>
<comment type="caution">
    <text evidence="2">The sequence shown here is derived from an EMBL/GenBank/DDBJ whole genome shotgun (WGS) entry which is preliminary data.</text>
</comment>
<evidence type="ECO:0000313" key="3">
    <source>
        <dbReference type="Proteomes" id="UP000593567"/>
    </source>
</evidence>
<name>A0A7J7J9S7_BUGNE</name>
<feature type="signal peptide" evidence="1">
    <location>
        <begin position="1"/>
        <end position="22"/>
    </location>
</feature>
<reference evidence="2" key="1">
    <citation type="submission" date="2020-06" db="EMBL/GenBank/DDBJ databases">
        <title>Draft genome of Bugula neritina, a colonial animal packing powerful symbionts and potential medicines.</title>
        <authorList>
            <person name="Rayko M."/>
        </authorList>
    </citation>
    <scope>NUCLEOTIDE SEQUENCE [LARGE SCALE GENOMIC DNA]</scope>
    <source>
        <strain evidence="2">Kwan_BN1</strain>
    </source>
</reference>
<organism evidence="2 3">
    <name type="scientific">Bugula neritina</name>
    <name type="common">Brown bryozoan</name>
    <name type="synonym">Sertularia neritina</name>
    <dbReference type="NCBI Taxonomy" id="10212"/>
    <lineage>
        <taxon>Eukaryota</taxon>
        <taxon>Metazoa</taxon>
        <taxon>Spiralia</taxon>
        <taxon>Lophotrochozoa</taxon>
        <taxon>Bryozoa</taxon>
        <taxon>Gymnolaemata</taxon>
        <taxon>Cheilostomatida</taxon>
        <taxon>Flustrina</taxon>
        <taxon>Buguloidea</taxon>
        <taxon>Bugulidae</taxon>
        <taxon>Bugula</taxon>
    </lineage>
</organism>
<dbReference type="AlphaFoldDB" id="A0A7J7J9S7"/>